<feature type="transmembrane region" description="Helical" evidence="4">
    <location>
        <begin position="143"/>
        <end position="163"/>
    </location>
</feature>
<proteinExistence type="predicted"/>
<protein>
    <submittedName>
        <fullName evidence="6">Helix-turn-helix domain-containing protein</fullName>
    </submittedName>
</protein>
<evidence type="ECO:0000256" key="3">
    <source>
        <dbReference type="ARBA" id="ARBA00023163"/>
    </source>
</evidence>
<keyword evidence="4" id="KW-0812">Transmembrane</keyword>
<dbReference type="PANTHER" id="PTHR43280">
    <property type="entry name" value="ARAC-FAMILY TRANSCRIPTIONAL REGULATOR"/>
    <property type="match status" value="1"/>
</dbReference>
<dbReference type="PROSITE" id="PS00041">
    <property type="entry name" value="HTH_ARAC_FAMILY_1"/>
    <property type="match status" value="1"/>
</dbReference>
<feature type="transmembrane region" description="Helical" evidence="4">
    <location>
        <begin position="71"/>
        <end position="92"/>
    </location>
</feature>
<keyword evidence="4" id="KW-0472">Membrane</keyword>
<dbReference type="InterPro" id="IPR009057">
    <property type="entry name" value="Homeodomain-like_sf"/>
</dbReference>
<dbReference type="Pfam" id="PF12833">
    <property type="entry name" value="HTH_18"/>
    <property type="match status" value="1"/>
</dbReference>
<evidence type="ECO:0000313" key="7">
    <source>
        <dbReference type="Proteomes" id="UP001596492"/>
    </source>
</evidence>
<feature type="transmembrane region" description="Helical" evidence="4">
    <location>
        <begin position="175"/>
        <end position="192"/>
    </location>
</feature>
<evidence type="ECO:0000256" key="2">
    <source>
        <dbReference type="ARBA" id="ARBA00023125"/>
    </source>
</evidence>
<organism evidence="6 7">
    <name type="scientific">Hirschia litorea</name>
    <dbReference type="NCBI Taxonomy" id="1199156"/>
    <lineage>
        <taxon>Bacteria</taxon>
        <taxon>Pseudomonadati</taxon>
        <taxon>Pseudomonadota</taxon>
        <taxon>Alphaproteobacteria</taxon>
        <taxon>Hyphomonadales</taxon>
        <taxon>Hyphomonadaceae</taxon>
        <taxon>Hirschia</taxon>
    </lineage>
</organism>
<dbReference type="EMBL" id="JBHTBR010000003">
    <property type="protein sequence ID" value="MFC7291369.1"/>
    <property type="molecule type" value="Genomic_DNA"/>
</dbReference>
<dbReference type="SMART" id="SM00342">
    <property type="entry name" value="HTH_ARAC"/>
    <property type="match status" value="1"/>
</dbReference>
<name>A0ABW2IJZ9_9PROT</name>
<keyword evidence="7" id="KW-1185">Reference proteome</keyword>
<evidence type="ECO:0000256" key="1">
    <source>
        <dbReference type="ARBA" id="ARBA00023015"/>
    </source>
</evidence>
<dbReference type="RefSeq" id="WP_382166599.1">
    <property type="nucleotide sequence ID" value="NZ_JBHTBR010000003.1"/>
</dbReference>
<evidence type="ECO:0000259" key="5">
    <source>
        <dbReference type="PROSITE" id="PS01124"/>
    </source>
</evidence>
<feature type="domain" description="HTH araC/xylS-type" evidence="5">
    <location>
        <begin position="218"/>
        <end position="327"/>
    </location>
</feature>
<dbReference type="Proteomes" id="UP001596492">
    <property type="component" value="Unassembled WGS sequence"/>
</dbReference>
<keyword evidence="4" id="KW-1133">Transmembrane helix</keyword>
<dbReference type="InterPro" id="IPR018062">
    <property type="entry name" value="HTH_AraC-typ_CS"/>
</dbReference>
<feature type="transmembrane region" description="Helical" evidence="4">
    <location>
        <begin position="12"/>
        <end position="31"/>
    </location>
</feature>
<sequence length="333" mass="37413">MKRILKSAAWEKWPLDIVAIAFFISISSYILSTTFNWGSWGIIIGAAGSASCGFSWLLARALFKPDFPKDAWPIYVVALLVTTGVLIDAFATKRAETGILFTGIRMAASLHTLLSSAVLLLAPLEAWSNYSKDFPLSEKRFRLVYSSIYGGLMAISVIWLSGVSDNSWADRSSDTIKLLCAGIVILLNVWGWRYRKKHLHPKAKRKQRVLTDVTEDEQVLSQRILEQLNTQKLFLKHDLKLSGFANALGESDHNVRNCITGLLGFRNFNHMINHYRIEVAKSMLNSEASKDISILVIAFDCGFSSIGPFNRAFKEETGENPTSYRNKRLQDKN</sequence>
<keyword evidence="2" id="KW-0238">DNA-binding</keyword>
<gene>
    <name evidence="6" type="ORF">ACFQS8_07055</name>
</gene>
<feature type="transmembrane region" description="Helical" evidence="4">
    <location>
        <begin position="37"/>
        <end position="59"/>
    </location>
</feature>
<comment type="caution">
    <text evidence="6">The sequence shown here is derived from an EMBL/GenBank/DDBJ whole genome shotgun (WGS) entry which is preliminary data.</text>
</comment>
<accession>A0ABW2IJZ9</accession>
<dbReference type="PANTHER" id="PTHR43280:SF29">
    <property type="entry name" value="ARAC-FAMILY TRANSCRIPTIONAL REGULATOR"/>
    <property type="match status" value="1"/>
</dbReference>
<dbReference type="InterPro" id="IPR018060">
    <property type="entry name" value="HTH_AraC"/>
</dbReference>
<keyword evidence="1" id="KW-0805">Transcription regulation</keyword>
<dbReference type="SUPFAM" id="SSF46689">
    <property type="entry name" value="Homeodomain-like"/>
    <property type="match status" value="1"/>
</dbReference>
<keyword evidence="3" id="KW-0804">Transcription</keyword>
<dbReference type="Gene3D" id="1.10.10.60">
    <property type="entry name" value="Homeodomain-like"/>
    <property type="match status" value="1"/>
</dbReference>
<reference evidence="7" key="1">
    <citation type="journal article" date="2019" name="Int. J. Syst. Evol. Microbiol.">
        <title>The Global Catalogue of Microorganisms (GCM) 10K type strain sequencing project: providing services to taxonomists for standard genome sequencing and annotation.</title>
        <authorList>
            <consortium name="The Broad Institute Genomics Platform"/>
            <consortium name="The Broad Institute Genome Sequencing Center for Infectious Disease"/>
            <person name="Wu L."/>
            <person name="Ma J."/>
        </authorList>
    </citation>
    <scope>NUCLEOTIDE SEQUENCE [LARGE SCALE GENOMIC DNA]</scope>
    <source>
        <strain evidence="7">CCUG 51308</strain>
    </source>
</reference>
<evidence type="ECO:0000256" key="4">
    <source>
        <dbReference type="SAM" id="Phobius"/>
    </source>
</evidence>
<dbReference type="PROSITE" id="PS01124">
    <property type="entry name" value="HTH_ARAC_FAMILY_2"/>
    <property type="match status" value="1"/>
</dbReference>
<feature type="transmembrane region" description="Helical" evidence="4">
    <location>
        <begin position="98"/>
        <end position="122"/>
    </location>
</feature>
<evidence type="ECO:0000313" key="6">
    <source>
        <dbReference type="EMBL" id="MFC7291369.1"/>
    </source>
</evidence>